<dbReference type="Proteomes" id="UP001210211">
    <property type="component" value="Unassembled WGS sequence"/>
</dbReference>
<comment type="similarity">
    <text evidence="2">Belongs to the peroxidase family. Ascorbate peroxidase subfamily.</text>
</comment>
<feature type="binding site" description="axial binding residue" evidence="14">
    <location>
        <position position="292"/>
    </location>
    <ligand>
        <name>heme b</name>
        <dbReference type="ChEBI" id="CHEBI:60344"/>
    </ligand>
    <ligandPart>
        <name>Fe</name>
        <dbReference type="ChEBI" id="CHEBI:18248"/>
    </ligandPart>
</feature>
<evidence type="ECO:0000256" key="2">
    <source>
        <dbReference type="ARBA" id="ARBA00006873"/>
    </source>
</evidence>
<feature type="binding site" evidence="14">
    <location>
        <position position="293"/>
    </location>
    <ligand>
        <name>Ca(2+)</name>
        <dbReference type="ChEBI" id="CHEBI:29108"/>
        <label>2</label>
    </ligand>
</feature>
<feature type="compositionally biased region" description="Pro residues" evidence="18">
    <location>
        <begin position="60"/>
        <end position="81"/>
    </location>
</feature>
<dbReference type="Gene3D" id="1.10.420.10">
    <property type="entry name" value="Peroxidase, domain 2"/>
    <property type="match status" value="1"/>
</dbReference>
<dbReference type="GO" id="GO:0020037">
    <property type="term" value="F:heme binding"/>
    <property type="evidence" value="ECO:0007669"/>
    <property type="project" value="UniProtKB-UniRule"/>
</dbReference>
<comment type="function">
    <text evidence="17">Removal of H(2)O(2), oxidation of toxic reductants, biosynthesis and degradation of lignin, suberization, auxin catabolism, response to environmental stresses such as wounding, pathogen attack and oxidative stress.</text>
</comment>
<dbReference type="PANTHER" id="PTHR31517">
    <property type="match status" value="1"/>
</dbReference>
<dbReference type="GO" id="GO:0042744">
    <property type="term" value="P:hydrogen peroxide catabolic process"/>
    <property type="evidence" value="ECO:0007669"/>
    <property type="project" value="UniProtKB-KW"/>
</dbReference>
<keyword evidence="10" id="KW-0873">Pyrrolidone carboxylic acid</keyword>
<dbReference type="PROSITE" id="PS50873">
    <property type="entry name" value="PEROXIDASE_4"/>
    <property type="match status" value="1"/>
</dbReference>
<evidence type="ECO:0000256" key="17">
    <source>
        <dbReference type="RuleBase" id="RU362060"/>
    </source>
</evidence>
<feature type="compositionally biased region" description="Basic and acidic residues" evidence="18">
    <location>
        <begin position="37"/>
        <end position="47"/>
    </location>
</feature>
<keyword evidence="4 17" id="KW-0349">Heme</keyword>
<comment type="subcellular location">
    <subcellularLocation>
        <location evidence="17">Secreted</location>
    </subcellularLocation>
</comment>
<evidence type="ECO:0000256" key="12">
    <source>
        <dbReference type="PIRSR" id="PIRSR600823-1"/>
    </source>
</evidence>
<feature type="compositionally biased region" description="Low complexity" evidence="18">
    <location>
        <begin position="82"/>
        <end position="101"/>
    </location>
</feature>
<feature type="active site" description="Proton acceptor" evidence="12">
    <location>
        <position position="165"/>
    </location>
</feature>
<comment type="catalytic activity">
    <reaction evidence="1 17">
        <text>2 a phenolic donor + H2O2 = 2 a phenolic radical donor + 2 H2O</text>
        <dbReference type="Rhea" id="RHEA:56136"/>
        <dbReference type="ChEBI" id="CHEBI:15377"/>
        <dbReference type="ChEBI" id="CHEBI:16240"/>
        <dbReference type="ChEBI" id="CHEBI:139520"/>
        <dbReference type="ChEBI" id="CHEBI:139521"/>
        <dbReference type="EC" id="1.11.1.7"/>
    </reaction>
</comment>
<dbReference type="GO" id="GO:0005576">
    <property type="term" value="C:extracellular region"/>
    <property type="evidence" value="ECO:0007669"/>
    <property type="project" value="UniProtKB-SubCell"/>
</dbReference>
<feature type="binding site" evidence="14">
    <location>
        <position position="186"/>
    </location>
    <ligand>
        <name>Ca(2+)</name>
        <dbReference type="ChEBI" id="CHEBI:29108"/>
        <label>1</label>
    </ligand>
</feature>
<evidence type="ECO:0000256" key="4">
    <source>
        <dbReference type="ARBA" id="ARBA00022617"/>
    </source>
</evidence>
<evidence type="ECO:0000259" key="19">
    <source>
        <dbReference type="PROSITE" id="PS50873"/>
    </source>
</evidence>
<feature type="binding site" evidence="14">
    <location>
        <position position="173"/>
    </location>
    <ligand>
        <name>Ca(2+)</name>
        <dbReference type="ChEBI" id="CHEBI:29108"/>
        <label>1</label>
    </ligand>
</feature>
<evidence type="ECO:0000256" key="14">
    <source>
        <dbReference type="PIRSR" id="PIRSR600823-3"/>
    </source>
</evidence>
<feature type="binding site" evidence="14">
    <location>
        <position position="175"/>
    </location>
    <ligand>
        <name>Ca(2+)</name>
        <dbReference type="ChEBI" id="CHEBI:29108"/>
        <label>1</label>
    </ligand>
</feature>
<feature type="chain" id="PRO_5041781790" description="Peroxidase" evidence="17">
    <location>
        <begin position="19"/>
        <end position="418"/>
    </location>
</feature>
<dbReference type="PANTHER" id="PTHR31517:SF48">
    <property type="entry name" value="PEROXIDASE 16-RELATED"/>
    <property type="match status" value="1"/>
</dbReference>
<proteinExistence type="inferred from homology"/>
<keyword evidence="17" id="KW-0732">Signal</keyword>
<evidence type="ECO:0000256" key="5">
    <source>
        <dbReference type="ARBA" id="ARBA00022723"/>
    </source>
</evidence>
<dbReference type="AlphaFoldDB" id="A0AAD5ZN56"/>
<dbReference type="EC" id="1.11.1.7" evidence="17"/>
<dbReference type="PRINTS" id="PR00458">
    <property type="entry name" value="PEROXIDASE"/>
</dbReference>
<reference evidence="20 21" key="1">
    <citation type="journal article" date="2022" name="Cell">
        <title>Repeat-based holocentromeres influence genome architecture and karyotype evolution.</title>
        <authorList>
            <person name="Hofstatter P.G."/>
            <person name="Thangavel G."/>
            <person name="Lux T."/>
            <person name="Neumann P."/>
            <person name="Vondrak T."/>
            <person name="Novak P."/>
            <person name="Zhang M."/>
            <person name="Costa L."/>
            <person name="Castellani M."/>
            <person name="Scott A."/>
            <person name="Toegelov H."/>
            <person name="Fuchs J."/>
            <person name="Mata-Sucre Y."/>
            <person name="Dias Y."/>
            <person name="Vanzela A.L.L."/>
            <person name="Huettel B."/>
            <person name="Almeida C.C.S."/>
            <person name="Simkova H."/>
            <person name="Souza G."/>
            <person name="Pedrosa-Harand A."/>
            <person name="Macas J."/>
            <person name="Mayer K.F.X."/>
            <person name="Houben A."/>
            <person name="Marques A."/>
        </authorList>
    </citation>
    <scope>NUCLEOTIDE SEQUENCE [LARGE SCALE GENOMIC DNA]</scope>
    <source>
        <strain evidence="20">RhyTen1mFocal</strain>
    </source>
</reference>
<evidence type="ECO:0000256" key="6">
    <source>
        <dbReference type="ARBA" id="ARBA00022837"/>
    </source>
</evidence>
<evidence type="ECO:0000256" key="1">
    <source>
        <dbReference type="ARBA" id="ARBA00000189"/>
    </source>
</evidence>
<dbReference type="InterPro" id="IPR010255">
    <property type="entry name" value="Haem_peroxidase_sf"/>
</dbReference>
<evidence type="ECO:0000256" key="8">
    <source>
        <dbReference type="ARBA" id="ARBA00023004"/>
    </source>
</evidence>
<dbReference type="Pfam" id="PF00141">
    <property type="entry name" value="peroxidase"/>
    <property type="match status" value="1"/>
</dbReference>
<feature type="disulfide bond" evidence="16">
    <location>
        <begin position="222"/>
        <end position="414"/>
    </location>
</feature>
<evidence type="ECO:0000256" key="15">
    <source>
        <dbReference type="PIRSR" id="PIRSR600823-4"/>
    </source>
</evidence>
<dbReference type="EMBL" id="JAMRDG010000001">
    <property type="protein sequence ID" value="KAJ3700970.1"/>
    <property type="molecule type" value="Genomic_DNA"/>
</dbReference>
<feature type="disulfide bond" evidence="16">
    <location>
        <begin position="299"/>
        <end position="326"/>
    </location>
</feature>
<dbReference type="InterPro" id="IPR002016">
    <property type="entry name" value="Haem_peroxidase"/>
</dbReference>
<evidence type="ECO:0000256" key="3">
    <source>
        <dbReference type="ARBA" id="ARBA00022559"/>
    </source>
</evidence>
<dbReference type="InterPro" id="IPR033905">
    <property type="entry name" value="Secretory_peroxidase"/>
</dbReference>
<feature type="domain" description="Plant heme peroxidase family profile" evidence="19">
    <location>
        <begin position="124"/>
        <end position="418"/>
    </location>
</feature>
<keyword evidence="9 16" id="KW-1015">Disulfide bond</keyword>
<evidence type="ECO:0000256" key="13">
    <source>
        <dbReference type="PIRSR" id="PIRSR600823-2"/>
    </source>
</evidence>
<comment type="cofactor">
    <cofactor evidence="14 17">
        <name>Ca(2+)</name>
        <dbReference type="ChEBI" id="CHEBI:29108"/>
    </cofactor>
    <text evidence="14 17">Binds 2 calcium ions per subunit.</text>
</comment>
<dbReference type="CDD" id="cd00693">
    <property type="entry name" value="secretory_peroxidase"/>
    <property type="match status" value="1"/>
</dbReference>
<evidence type="ECO:0000313" key="21">
    <source>
        <dbReference type="Proteomes" id="UP001210211"/>
    </source>
</evidence>
<feature type="binding site" evidence="13">
    <location>
        <position position="262"/>
    </location>
    <ligand>
        <name>substrate</name>
    </ligand>
</feature>
<dbReference type="SUPFAM" id="SSF48113">
    <property type="entry name" value="Heme-dependent peroxidases"/>
    <property type="match status" value="1"/>
</dbReference>
<evidence type="ECO:0000256" key="11">
    <source>
        <dbReference type="ARBA" id="ARBA00023324"/>
    </source>
</evidence>
<feature type="signal peptide" evidence="17">
    <location>
        <begin position="1"/>
        <end position="18"/>
    </location>
</feature>
<dbReference type="PROSITE" id="PS00435">
    <property type="entry name" value="PEROXIDASE_1"/>
    <property type="match status" value="1"/>
</dbReference>
<dbReference type="InterPro" id="IPR019794">
    <property type="entry name" value="Peroxidases_AS"/>
</dbReference>
<feature type="binding site" evidence="14">
    <location>
        <position position="166"/>
    </location>
    <ligand>
        <name>Ca(2+)</name>
        <dbReference type="ChEBI" id="CHEBI:29108"/>
        <label>1</label>
    </ligand>
</feature>
<evidence type="ECO:0000256" key="7">
    <source>
        <dbReference type="ARBA" id="ARBA00023002"/>
    </source>
</evidence>
<name>A0AAD5ZN56_9POAL</name>
<protein>
    <recommendedName>
        <fullName evidence="17">Peroxidase</fullName>
        <ecNumber evidence="17">1.11.1.7</ecNumber>
    </recommendedName>
</protein>
<organism evidence="20 21">
    <name type="scientific">Rhynchospora tenuis</name>
    <dbReference type="NCBI Taxonomy" id="198213"/>
    <lineage>
        <taxon>Eukaryota</taxon>
        <taxon>Viridiplantae</taxon>
        <taxon>Streptophyta</taxon>
        <taxon>Embryophyta</taxon>
        <taxon>Tracheophyta</taxon>
        <taxon>Spermatophyta</taxon>
        <taxon>Magnoliopsida</taxon>
        <taxon>Liliopsida</taxon>
        <taxon>Poales</taxon>
        <taxon>Cyperaceae</taxon>
        <taxon>Cyperoideae</taxon>
        <taxon>Rhynchosporeae</taxon>
        <taxon>Rhynchospora</taxon>
    </lineage>
</organism>
<keyword evidence="8 14" id="KW-0408">Iron</keyword>
<comment type="cofactor">
    <cofactor evidence="14 17">
        <name>heme b</name>
        <dbReference type="ChEBI" id="CHEBI:60344"/>
    </cofactor>
    <text evidence="14 17">Binds 1 heme b (iron(II)-protoporphyrin IX) group per subunit.</text>
</comment>
<dbReference type="PROSITE" id="PS00436">
    <property type="entry name" value="PEROXIDASE_2"/>
    <property type="match status" value="1"/>
</dbReference>
<keyword evidence="6 14" id="KW-0106">Calcium</keyword>
<dbReference type="Gene3D" id="1.10.520.10">
    <property type="match status" value="1"/>
</dbReference>
<feature type="binding site" evidence="14">
    <location>
        <position position="171"/>
    </location>
    <ligand>
        <name>Ca(2+)</name>
        <dbReference type="ChEBI" id="CHEBI:29108"/>
        <label>1</label>
    </ligand>
</feature>
<dbReference type="InterPro" id="IPR000823">
    <property type="entry name" value="Peroxidase_pln"/>
</dbReference>
<feature type="binding site" evidence="14">
    <location>
        <position position="339"/>
    </location>
    <ligand>
        <name>Ca(2+)</name>
        <dbReference type="ChEBI" id="CHEBI:29108"/>
        <label>2</label>
    </ligand>
</feature>
<comment type="similarity">
    <text evidence="17">Belongs to the peroxidase family. Classical plant (class III) peroxidase subfamily.</text>
</comment>
<dbReference type="GO" id="GO:0046872">
    <property type="term" value="F:metal ion binding"/>
    <property type="evidence" value="ECO:0007669"/>
    <property type="project" value="UniProtKB-UniRule"/>
</dbReference>
<dbReference type="InterPro" id="IPR019793">
    <property type="entry name" value="Peroxidases_heam-ligand_BS"/>
</dbReference>
<feature type="site" description="Transition state stabilizer" evidence="15">
    <location>
        <position position="161"/>
    </location>
</feature>
<sequence>MKALILLVLVSFLIAAAAECPFSHGNDGGNGGANAPPKEDNPPKHDNSPGYSAPANNNTAPPPPASGTPPVSPTTPKPPAASPGASPALAPASSPALTPAASPALAPELAPALAPSLNKTNTGSLSPDYYAKICPNLESLVQGAVRGMMASSPIAAAATLRLFFHDCFITGCDASLLIQNPNNDDEQHSSENMFLRADGYKTIAAAKAAVDADPQCANKVSCADIMALAARDAVVLSGGPTWKVELGRYDALGARASDVDLPLTTEDVPALMKRFSAHSLTVADLVALSGGHTLGATSCVFVNPRIYPTADAFLDPGFAGQLQGICPSNLNPNTFVFFDQSVTSFDNNYFLMVQQKKGVLFSDSALYFDSSSKGIVDKFAADQNAFFTQFVSSMVTLGRLGLKTAANGEIRATCTKPN</sequence>
<keyword evidence="21" id="KW-1185">Reference proteome</keyword>
<gene>
    <name evidence="20" type="ORF">LUZ61_004675</name>
</gene>
<evidence type="ECO:0000256" key="16">
    <source>
        <dbReference type="PIRSR" id="PIRSR600823-5"/>
    </source>
</evidence>
<feature type="disulfide bond" evidence="16">
    <location>
        <begin position="134"/>
        <end position="216"/>
    </location>
</feature>
<keyword evidence="7 17" id="KW-0560">Oxidoreductase</keyword>
<dbReference type="PRINTS" id="PR00461">
    <property type="entry name" value="PLPEROXIDASE"/>
</dbReference>
<keyword evidence="5 14" id="KW-0479">Metal-binding</keyword>
<evidence type="ECO:0000313" key="20">
    <source>
        <dbReference type="EMBL" id="KAJ3700970.1"/>
    </source>
</evidence>
<dbReference type="FunFam" id="1.10.420.10:FF:000001">
    <property type="entry name" value="Peroxidase"/>
    <property type="match status" value="1"/>
</dbReference>
<feature type="binding site" evidence="14">
    <location>
        <position position="346"/>
    </location>
    <ligand>
        <name>Ca(2+)</name>
        <dbReference type="ChEBI" id="CHEBI:29108"/>
        <label>2</label>
    </ligand>
</feature>
<feature type="disulfide bond" evidence="16">
    <location>
        <begin position="167"/>
        <end position="172"/>
    </location>
</feature>
<evidence type="ECO:0000256" key="9">
    <source>
        <dbReference type="ARBA" id="ARBA00023157"/>
    </source>
</evidence>
<accession>A0AAD5ZN56</accession>
<dbReference type="GO" id="GO:0006979">
    <property type="term" value="P:response to oxidative stress"/>
    <property type="evidence" value="ECO:0007669"/>
    <property type="project" value="UniProtKB-UniRule"/>
</dbReference>
<keyword evidence="11 17" id="KW-0376">Hydrogen peroxide</keyword>
<comment type="caution">
    <text evidence="20">The sequence shown here is derived from an EMBL/GenBank/DDBJ whole genome shotgun (WGS) entry which is preliminary data.</text>
</comment>
<feature type="region of interest" description="Disordered" evidence="18">
    <location>
        <begin position="28"/>
        <end position="101"/>
    </location>
</feature>
<dbReference type="GO" id="GO:0140825">
    <property type="term" value="F:lactoperoxidase activity"/>
    <property type="evidence" value="ECO:0007669"/>
    <property type="project" value="UniProtKB-EC"/>
</dbReference>
<keyword evidence="3 17" id="KW-0575">Peroxidase</keyword>
<evidence type="ECO:0000256" key="18">
    <source>
        <dbReference type="SAM" id="MobiDB-lite"/>
    </source>
</evidence>
<keyword evidence="17" id="KW-0964">Secreted</keyword>
<evidence type="ECO:0000256" key="10">
    <source>
        <dbReference type="ARBA" id="ARBA00023283"/>
    </source>
</evidence>